<dbReference type="Pfam" id="PF07963">
    <property type="entry name" value="N_methyl"/>
    <property type="match status" value="1"/>
</dbReference>
<keyword evidence="4" id="KW-1185">Reference proteome</keyword>
<evidence type="ECO:0000313" key="3">
    <source>
        <dbReference type="EMBL" id="SFL67685.1"/>
    </source>
</evidence>
<name>A0A1I4JM51_9BACI</name>
<proteinExistence type="predicted"/>
<dbReference type="GO" id="GO:0030420">
    <property type="term" value="P:establishment of competence for transformation"/>
    <property type="evidence" value="ECO:0007669"/>
    <property type="project" value="UniProtKB-KW"/>
</dbReference>
<gene>
    <name evidence="3" type="ORF">SAMN04488054_103247</name>
</gene>
<dbReference type="NCBIfam" id="TIGR02532">
    <property type="entry name" value="IV_pilin_GFxxxE"/>
    <property type="match status" value="1"/>
</dbReference>
<accession>A0A1I4JM51</accession>
<sequence>MKKDEKGFTLMEAVTALAVLSLFSLIFLPVYQRSLEEQKTVDEERTALYLLEKEALTSIYHQPGVETGDTDGIYEWSRHSKQAGTNLCLQWEGGNGRFYKKCLFFLSSFKRHDTD</sequence>
<reference evidence="3 4" key="1">
    <citation type="submission" date="2016-10" db="EMBL/GenBank/DDBJ databases">
        <authorList>
            <person name="de Groot N.N."/>
        </authorList>
    </citation>
    <scope>NUCLEOTIDE SEQUENCE [LARGE SCALE GENOMIC DNA]</scope>
    <source>
        <strain evidence="3 4">CGMCC 1.6134</strain>
    </source>
</reference>
<dbReference type="EMBL" id="FOTY01000003">
    <property type="protein sequence ID" value="SFL67685.1"/>
    <property type="molecule type" value="Genomic_DNA"/>
</dbReference>
<keyword evidence="2" id="KW-0178">Competence</keyword>
<dbReference type="AlphaFoldDB" id="A0A1I4JM51"/>
<evidence type="ECO:0000313" key="4">
    <source>
        <dbReference type="Proteomes" id="UP000199668"/>
    </source>
</evidence>
<protein>
    <submittedName>
        <fullName evidence="3">Competence protein ComGE</fullName>
    </submittedName>
</protein>
<comment type="subcellular location">
    <subcellularLocation>
        <location evidence="1">Cell surface</location>
    </subcellularLocation>
</comment>
<dbReference type="InterPro" id="IPR012902">
    <property type="entry name" value="N_methyl_site"/>
</dbReference>
<dbReference type="GO" id="GO:0009986">
    <property type="term" value="C:cell surface"/>
    <property type="evidence" value="ECO:0007669"/>
    <property type="project" value="UniProtKB-SubCell"/>
</dbReference>
<dbReference type="RefSeq" id="WP_177195426.1">
    <property type="nucleotide sequence ID" value="NZ_FOTY01000003.1"/>
</dbReference>
<dbReference type="Proteomes" id="UP000199668">
    <property type="component" value="Unassembled WGS sequence"/>
</dbReference>
<organism evidence="3 4">
    <name type="scientific">Salibacterium qingdaonense</name>
    <dbReference type="NCBI Taxonomy" id="266892"/>
    <lineage>
        <taxon>Bacteria</taxon>
        <taxon>Bacillati</taxon>
        <taxon>Bacillota</taxon>
        <taxon>Bacilli</taxon>
        <taxon>Bacillales</taxon>
        <taxon>Bacillaceae</taxon>
    </lineage>
</organism>
<evidence type="ECO:0000256" key="2">
    <source>
        <dbReference type="ARBA" id="ARBA00023287"/>
    </source>
</evidence>
<evidence type="ECO:0000256" key="1">
    <source>
        <dbReference type="ARBA" id="ARBA00004241"/>
    </source>
</evidence>
<dbReference type="STRING" id="266892.SAMN04488054_103247"/>